<dbReference type="STRING" id="161767.ENSAPEP00000024014"/>
<name>A0A3P8TH39_AMPPE</name>
<evidence type="ECO:0000256" key="2">
    <source>
        <dbReference type="SAM" id="MobiDB-lite"/>
    </source>
</evidence>
<sequence>MSGIMKVFLLIAVMFCISEAQFNEKGQQCLCQRVKNAIISRAAIKDVQIYQATVFCTKVEIVVTQNNGFRYCLNPQLRALKKLMDTIIKKQKSSTVSPSDLTYTAGSTSTARN</sequence>
<dbReference type="InterPro" id="IPR001811">
    <property type="entry name" value="Chemokine_IL8-like_dom"/>
</dbReference>
<dbReference type="InterPro" id="IPR039809">
    <property type="entry name" value="Chemokine_b/g/d"/>
</dbReference>
<keyword evidence="6" id="KW-1185">Reference proteome</keyword>
<evidence type="ECO:0000313" key="6">
    <source>
        <dbReference type="Proteomes" id="UP000265080"/>
    </source>
</evidence>
<dbReference type="Proteomes" id="UP000265080">
    <property type="component" value="Chromosome 13"/>
</dbReference>
<dbReference type="GO" id="GO:0005615">
    <property type="term" value="C:extracellular space"/>
    <property type="evidence" value="ECO:0007669"/>
    <property type="project" value="UniProtKB-KW"/>
</dbReference>
<accession>A0A3P8TH39</accession>
<dbReference type="Ensembl" id="ENSAPET00000024645.1">
    <property type="protein sequence ID" value="ENSAPEP00000024014.1"/>
    <property type="gene ID" value="ENSAPEG00000017082.1"/>
</dbReference>
<dbReference type="GeneTree" id="ENSGT00410000028337"/>
<evidence type="ECO:0000256" key="1">
    <source>
        <dbReference type="ARBA" id="ARBA00022514"/>
    </source>
</evidence>
<dbReference type="PANTHER" id="PTHR12015">
    <property type="entry name" value="SMALL INDUCIBLE CYTOKINE A"/>
    <property type="match status" value="1"/>
</dbReference>
<dbReference type="InterPro" id="IPR001089">
    <property type="entry name" value="Chemokine_CXC"/>
</dbReference>
<feature type="chain" id="PRO_5018027993" description="Chemokine interleukin-8-like domain-containing protein" evidence="3">
    <location>
        <begin position="21"/>
        <end position="113"/>
    </location>
</feature>
<dbReference type="PANTHER" id="PTHR12015:SF198">
    <property type="entry name" value="PLATELET BASIC PROTEIN"/>
    <property type="match status" value="1"/>
</dbReference>
<evidence type="ECO:0000259" key="4">
    <source>
        <dbReference type="Pfam" id="PF00048"/>
    </source>
</evidence>
<evidence type="ECO:0000256" key="3">
    <source>
        <dbReference type="SAM" id="SignalP"/>
    </source>
</evidence>
<dbReference type="Gene3D" id="2.40.50.40">
    <property type="match status" value="1"/>
</dbReference>
<dbReference type="GO" id="GO:0008009">
    <property type="term" value="F:chemokine activity"/>
    <property type="evidence" value="ECO:0007669"/>
    <property type="project" value="InterPro"/>
</dbReference>
<feature type="signal peptide" evidence="3">
    <location>
        <begin position="1"/>
        <end position="20"/>
    </location>
</feature>
<dbReference type="AlphaFoldDB" id="A0A3P8TH39"/>
<reference evidence="5 6" key="1">
    <citation type="submission" date="2018-03" db="EMBL/GenBank/DDBJ databases">
        <title>Finding Nemo's genes: A chromosome-scale reference assembly of the genome of the orange clownfish Amphiprion percula.</title>
        <authorList>
            <person name="Lehmann R."/>
        </authorList>
    </citation>
    <scope>NUCLEOTIDE SEQUENCE</scope>
</reference>
<reference evidence="5" key="2">
    <citation type="submission" date="2025-08" db="UniProtKB">
        <authorList>
            <consortium name="Ensembl"/>
        </authorList>
    </citation>
    <scope>IDENTIFICATION</scope>
</reference>
<dbReference type="SMR" id="A0A3P8TH39"/>
<reference evidence="5" key="3">
    <citation type="submission" date="2025-09" db="UniProtKB">
        <authorList>
            <consortium name="Ensembl"/>
        </authorList>
    </citation>
    <scope>IDENTIFICATION</scope>
</reference>
<dbReference type="Pfam" id="PF00048">
    <property type="entry name" value="IL8"/>
    <property type="match status" value="1"/>
</dbReference>
<dbReference type="OMA" id="MFCISEA"/>
<feature type="region of interest" description="Disordered" evidence="2">
    <location>
        <begin position="94"/>
        <end position="113"/>
    </location>
</feature>
<proteinExistence type="predicted"/>
<dbReference type="PRINTS" id="PR00436">
    <property type="entry name" value="INTERLEUKIN8"/>
</dbReference>
<protein>
    <recommendedName>
        <fullName evidence="4">Chemokine interleukin-8-like domain-containing protein</fullName>
    </recommendedName>
</protein>
<dbReference type="InterPro" id="IPR036048">
    <property type="entry name" value="Interleukin_8-like_sf"/>
</dbReference>
<organism evidence="5 6">
    <name type="scientific">Amphiprion percula</name>
    <name type="common">Orange clownfish</name>
    <name type="synonym">Lutjanus percula</name>
    <dbReference type="NCBI Taxonomy" id="161767"/>
    <lineage>
        <taxon>Eukaryota</taxon>
        <taxon>Metazoa</taxon>
        <taxon>Chordata</taxon>
        <taxon>Craniata</taxon>
        <taxon>Vertebrata</taxon>
        <taxon>Euteleostomi</taxon>
        <taxon>Actinopterygii</taxon>
        <taxon>Neopterygii</taxon>
        <taxon>Teleostei</taxon>
        <taxon>Neoteleostei</taxon>
        <taxon>Acanthomorphata</taxon>
        <taxon>Ovalentaria</taxon>
        <taxon>Pomacentridae</taxon>
        <taxon>Amphiprion</taxon>
    </lineage>
</organism>
<dbReference type="GO" id="GO:0006955">
    <property type="term" value="P:immune response"/>
    <property type="evidence" value="ECO:0007669"/>
    <property type="project" value="InterPro"/>
</dbReference>
<evidence type="ECO:0000313" key="5">
    <source>
        <dbReference type="Ensembl" id="ENSAPEP00000024014.1"/>
    </source>
</evidence>
<keyword evidence="1" id="KW-0202">Cytokine</keyword>
<keyword evidence="3" id="KW-0732">Signal</keyword>
<dbReference type="SUPFAM" id="SSF54117">
    <property type="entry name" value="Interleukin 8-like chemokines"/>
    <property type="match status" value="1"/>
</dbReference>
<dbReference type="PRINTS" id="PR00437">
    <property type="entry name" value="SMALLCYTKCXC"/>
</dbReference>
<feature type="domain" description="Chemokine interleukin-8-like" evidence="4">
    <location>
        <begin position="28"/>
        <end position="85"/>
    </location>
</feature>